<dbReference type="EMBL" id="BLLK01000074">
    <property type="protein sequence ID" value="GFH61573.1"/>
    <property type="molecule type" value="Genomic_DNA"/>
</dbReference>
<feature type="region of interest" description="Disordered" evidence="1">
    <location>
        <begin position="269"/>
        <end position="291"/>
    </location>
</feature>
<gene>
    <name evidence="2" type="ORF">CTEN210_18049</name>
</gene>
<dbReference type="Proteomes" id="UP001054902">
    <property type="component" value="Unassembled WGS sequence"/>
</dbReference>
<evidence type="ECO:0000313" key="3">
    <source>
        <dbReference type="Proteomes" id="UP001054902"/>
    </source>
</evidence>
<sequence>MIQPLQQVATLVLNKRYKEEAARRKKRLSDLLDKPLHRKIVLEKEKTLAIYPKSIMVVKTQADSLHTQGLRRVKLNQIRRRRKHLQNQLSKDTASCSCSVAAGGTGSGKDDESAIFSIGSSSLSVPVVDHLPMEENSVSPQQKSAIDFSITTIREHVYIPGDNPAVMDGPPLSISWNHHSEVHLSVDEFEQAKIYNEVKTQGELKMPASRRSQILRKTGYSFTDIQKSIKNATYIRKQRYETIESLSHQRFDEAMESIGRKVNKLLRRNKKKTNKRKNNKKQAKHDDKDKTSELLDNDLLYSRGFPKSVDFVRKTSKEQKVHSSFKMKRTSKDILDFPLHRRDSTPFQDDL</sequence>
<reference evidence="2 3" key="1">
    <citation type="journal article" date="2021" name="Sci. Rep.">
        <title>The genome of the diatom Chaetoceros tenuissimus carries an ancient integrated fragment of an extant virus.</title>
        <authorList>
            <person name="Hongo Y."/>
            <person name="Kimura K."/>
            <person name="Takaki Y."/>
            <person name="Yoshida Y."/>
            <person name="Baba S."/>
            <person name="Kobayashi G."/>
            <person name="Nagasaki K."/>
            <person name="Hano T."/>
            <person name="Tomaru Y."/>
        </authorList>
    </citation>
    <scope>NUCLEOTIDE SEQUENCE [LARGE SCALE GENOMIC DNA]</scope>
    <source>
        <strain evidence="2 3">NIES-3715</strain>
    </source>
</reference>
<dbReference type="AlphaFoldDB" id="A0AAD3DBX8"/>
<feature type="compositionally biased region" description="Basic residues" evidence="1">
    <location>
        <begin position="269"/>
        <end position="283"/>
    </location>
</feature>
<proteinExistence type="predicted"/>
<accession>A0AAD3DBX8</accession>
<comment type="caution">
    <text evidence="2">The sequence shown here is derived from an EMBL/GenBank/DDBJ whole genome shotgun (WGS) entry which is preliminary data.</text>
</comment>
<evidence type="ECO:0000313" key="2">
    <source>
        <dbReference type="EMBL" id="GFH61573.1"/>
    </source>
</evidence>
<evidence type="ECO:0000256" key="1">
    <source>
        <dbReference type="SAM" id="MobiDB-lite"/>
    </source>
</evidence>
<keyword evidence="3" id="KW-1185">Reference proteome</keyword>
<name>A0AAD3DBX8_9STRA</name>
<protein>
    <submittedName>
        <fullName evidence="2">Uncharacterized protein</fullName>
    </submittedName>
</protein>
<organism evidence="2 3">
    <name type="scientific">Chaetoceros tenuissimus</name>
    <dbReference type="NCBI Taxonomy" id="426638"/>
    <lineage>
        <taxon>Eukaryota</taxon>
        <taxon>Sar</taxon>
        <taxon>Stramenopiles</taxon>
        <taxon>Ochrophyta</taxon>
        <taxon>Bacillariophyta</taxon>
        <taxon>Coscinodiscophyceae</taxon>
        <taxon>Chaetocerotophycidae</taxon>
        <taxon>Chaetocerotales</taxon>
        <taxon>Chaetocerotaceae</taxon>
        <taxon>Chaetoceros</taxon>
    </lineage>
</organism>